<dbReference type="Gene3D" id="3.30.200.20">
    <property type="entry name" value="Phosphorylase Kinase, domain 1"/>
    <property type="match status" value="1"/>
</dbReference>
<evidence type="ECO:0000256" key="1">
    <source>
        <dbReference type="ARBA" id="ARBA00022614"/>
    </source>
</evidence>
<proteinExistence type="predicted"/>
<reference evidence="5 6" key="1">
    <citation type="submission" date="2019-11" db="EMBL/GenBank/DDBJ databases">
        <title>Whole genome sequence of Oryza granulata.</title>
        <authorList>
            <person name="Li W."/>
        </authorList>
    </citation>
    <scope>NUCLEOTIDE SEQUENCE [LARGE SCALE GENOMIC DNA]</scope>
    <source>
        <strain evidence="6">cv. Menghai</strain>
        <tissue evidence="5">Leaf</tissue>
    </source>
</reference>
<keyword evidence="2" id="KW-0732">Signal</keyword>
<gene>
    <name evidence="5" type="ORF">E2562_006541</name>
</gene>
<dbReference type="AlphaFoldDB" id="A0A6G1BUV7"/>
<evidence type="ECO:0000256" key="3">
    <source>
        <dbReference type="ARBA" id="ARBA00022737"/>
    </source>
</evidence>
<feature type="domain" description="Leucine-rich repeat-containing N-terminal plant-type" evidence="4">
    <location>
        <begin position="48"/>
        <end position="83"/>
    </location>
</feature>
<comment type="caution">
    <text evidence="5">The sequence shown here is derived from an EMBL/GenBank/DDBJ whole genome shotgun (WGS) entry which is preliminary data.</text>
</comment>
<dbReference type="PANTHER" id="PTHR48060">
    <property type="entry name" value="DNA DAMAGE-REPAIR/TOLERATION PROTEIN DRT100"/>
    <property type="match status" value="1"/>
</dbReference>
<keyword evidence="3" id="KW-0677">Repeat</keyword>
<dbReference type="InterPro" id="IPR053211">
    <property type="entry name" value="DNA_repair-toleration"/>
</dbReference>
<dbReference type="Pfam" id="PF08263">
    <property type="entry name" value="LRRNT_2"/>
    <property type="match status" value="1"/>
</dbReference>
<dbReference type="OrthoDB" id="695257at2759"/>
<dbReference type="InterPro" id="IPR001611">
    <property type="entry name" value="Leu-rich_rpt"/>
</dbReference>
<name>A0A6G1BUV7_9ORYZ</name>
<keyword evidence="6" id="KW-1185">Reference proteome</keyword>
<evidence type="ECO:0000313" key="5">
    <source>
        <dbReference type="EMBL" id="KAF0891183.1"/>
    </source>
</evidence>
<sequence>MAGERQRRQRASKPWRCARLGRGDLRWTHAGGSVGLPAEAQSNKSEIDRKALICFKSGVSSDPDGVLSSWVDDSLNFCSWRGINLTDNGLSGTIPDELGKLPGLRTLMLAANNLEGEIPDSLGTGMSLSHGSTTQQSSNYKETMKKVSYGDILKATSWFSQVNKISSSRTGSVYIGRFEFETDLVAIKNMGWDAKSRLVVMCIVLGCFY</sequence>
<dbReference type="InterPro" id="IPR013210">
    <property type="entry name" value="LRR_N_plant-typ"/>
</dbReference>
<dbReference type="Proteomes" id="UP000479710">
    <property type="component" value="Unassembled WGS sequence"/>
</dbReference>
<dbReference type="Pfam" id="PF00560">
    <property type="entry name" value="LRR_1"/>
    <property type="match status" value="1"/>
</dbReference>
<evidence type="ECO:0000256" key="2">
    <source>
        <dbReference type="ARBA" id="ARBA00022729"/>
    </source>
</evidence>
<dbReference type="PANTHER" id="PTHR48060:SF21">
    <property type="entry name" value="L DOMAIN-LIKE PROTEIN"/>
    <property type="match status" value="1"/>
</dbReference>
<evidence type="ECO:0000313" key="6">
    <source>
        <dbReference type="Proteomes" id="UP000479710"/>
    </source>
</evidence>
<evidence type="ECO:0000259" key="4">
    <source>
        <dbReference type="Pfam" id="PF08263"/>
    </source>
</evidence>
<dbReference type="SUPFAM" id="SSF52058">
    <property type="entry name" value="L domain-like"/>
    <property type="match status" value="1"/>
</dbReference>
<dbReference type="EMBL" id="SPHZ02000011">
    <property type="protein sequence ID" value="KAF0891183.1"/>
    <property type="molecule type" value="Genomic_DNA"/>
</dbReference>
<dbReference type="Gene3D" id="3.80.10.10">
    <property type="entry name" value="Ribonuclease Inhibitor"/>
    <property type="match status" value="1"/>
</dbReference>
<protein>
    <recommendedName>
        <fullName evidence="4">Leucine-rich repeat-containing N-terminal plant-type domain-containing protein</fullName>
    </recommendedName>
</protein>
<keyword evidence="1" id="KW-0433">Leucine-rich repeat</keyword>
<accession>A0A6G1BUV7</accession>
<dbReference type="InterPro" id="IPR032675">
    <property type="entry name" value="LRR_dom_sf"/>
</dbReference>
<organism evidence="5 6">
    <name type="scientific">Oryza meyeriana var. granulata</name>
    <dbReference type="NCBI Taxonomy" id="110450"/>
    <lineage>
        <taxon>Eukaryota</taxon>
        <taxon>Viridiplantae</taxon>
        <taxon>Streptophyta</taxon>
        <taxon>Embryophyta</taxon>
        <taxon>Tracheophyta</taxon>
        <taxon>Spermatophyta</taxon>
        <taxon>Magnoliopsida</taxon>
        <taxon>Liliopsida</taxon>
        <taxon>Poales</taxon>
        <taxon>Poaceae</taxon>
        <taxon>BOP clade</taxon>
        <taxon>Oryzoideae</taxon>
        <taxon>Oryzeae</taxon>
        <taxon>Oryzinae</taxon>
        <taxon>Oryza</taxon>
        <taxon>Oryza meyeriana</taxon>
    </lineage>
</organism>